<dbReference type="EMBL" id="CP136704">
    <property type="protein sequence ID" value="WOI31632.1"/>
    <property type="molecule type" value="Genomic_DNA"/>
</dbReference>
<evidence type="ECO:0000313" key="3">
    <source>
        <dbReference type="Proteomes" id="UP001302666"/>
    </source>
</evidence>
<dbReference type="RefSeq" id="WP_317384221.1">
    <property type="nucleotide sequence ID" value="NZ_CP136704.1"/>
</dbReference>
<accession>A0ABZ0HB12</accession>
<name>A0ABZ0HB12_TRISK</name>
<reference evidence="2 3" key="1">
    <citation type="submission" date="2023-10" db="EMBL/GenBank/DDBJ databases">
        <title>Eight complete genome sequences of bacteria isolated from laboratory stock of Giant Kelp gametophytes.</title>
        <authorList>
            <person name="Tolentino B."/>
            <person name="Nuzhdin S."/>
        </authorList>
    </citation>
    <scope>NUCLEOTIDE SEQUENCE [LARGE SCALE GENOMIC DNA]</scope>
    <source>
        <strain evidence="2 3">LC.270.F.C4</strain>
    </source>
</reference>
<organism evidence="2 3">
    <name type="scientific">Tritonibacter scottomollicae</name>
    <name type="common">Epibacterium scottomollicae</name>
    <dbReference type="NCBI Taxonomy" id="483013"/>
    <lineage>
        <taxon>Bacteria</taxon>
        <taxon>Pseudomonadati</taxon>
        <taxon>Pseudomonadota</taxon>
        <taxon>Alphaproteobacteria</taxon>
        <taxon>Rhodobacterales</taxon>
        <taxon>Paracoccaceae</taxon>
        <taxon>Tritonibacter</taxon>
    </lineage>
</organism>
<feature type="region of interest" description="Disordered" evidence="1">
    <location>
        <begin position="22"/>
        <end position="42"/>
    </location>
</feature>
<sequence>MRHLPSFARVVEVLNIGMGQHLLPPRSTDQQKKAHLDQQQNGIKRGDAQRLASLAVLLFFQVAAGYQRDKHSKELWFNLCACTSSDGSAPSGALS</sequence>
<evidence type="ECO:0000256" key="1">
    <source>
        <dbReference type="SAM" id="MobiDB-lite"/>
    </source>
</evidence>
<protein>
    <submittedName>
        <fullName evidence="2">Uncharacterized protein</fullName>
    </submittedName>
</protein>
<proteinExistence type="predicted"/>
<gene>
    <name evidence="2" type="ORF">R1T40_11710</name>
</gene>
<dbReference type="Proteomes" id="UP001302666">
    <property type="component" value="Chromosome"/>
</dbReference>
<evidence type="ECO:0000313" key="2">
    <source>
        <dbReference type="EMBL" id="WOI31632.1"/>
    </source>
</evidence>
<keyword evidence="3" id="KW-1185">Reference proteome</keyword>